<dbReference type="Gene3D" id="3.30.1330.40">
    <property type="entry name" value="RutC-like"/>
    <property type="match status" value="1"/>
</dbReference>
<dbReference type="PANTHER" id="PTHR11803:SF58">
    <property type="entry name" value="PROTEIN HMF1-RELATED"/>
    <property type="match status" value="1"/>
</dbReference>
<dbReference type="PANTHER" id="PTHR11803">
    <property type="entry name" value="2-IMINOBUTANOATE/2-IMINOPROPANOATE DEAMINASE RIDA"/>
    <property type="match status" value="1"/>
</dbReference>
<keyword evidence="3" id="KW-1185">Reference proteome</keyword>
<comment type="similarity">
    <text evidence="1">Belongs to the RutC family.</text>
</comment>
<evidence type="ECO:0000313" key="2">
    <source>
        <dbReference type="EMBL" id="QSQ19502.1"/>
    </source>
</evidence>
<evidence type="ECO:0000256" key="1">
    <source>
        <dbReference type="ARBA" id="ARBA00010552"/>
    </source>
</evidence>
<dbReference type="Proteomes" id="UP000662747">
    <property type="component" value="Chromosome"/>
</dbReference>
<dbReference type="InterPro" id="IPR035959">
    <property type="entry name" value="RutC-like_sf"/>
</dbReference>
<protein>
    <submittedName>
        <fullName evidence="2">RidA family protein</fullName>
    </submittedName>
</protein>
<dbReference type="InterPro" id="IPR006175">
    <property type="entry name" value="YjgF/YER057c/UK114"/>
</dbReference>
<sequence>MTTTNLRFINPPTLARPPGYTNVVEMTGPGRTVWVAGMIGTRNDGTLAGDFRAQAVQLFENLKAALDAVGAGFEHVVKLQNTFLDLAQLPVFHEVRDRYVNTAAPPASTALQVSGLPRGALLGLDAVVVLPPA</sequence>
<proteinExistence type="inferred from homology"/>
<dbReference type="Pfam" id="PF01042">
    <property type="entry name" value="Ribonuc_L-PSP"/>
    <property type="match status" value="1"/>
</dbReference>
<reference evidence="2 3" key="1">
    <citation type="submission" date="2021-02" db="EMBL/GenBank/DDBJ databases">
        <title>De Novo genome assembly of isolated myxobacteria.</title>
        <authorList>
            <person name="Stevens D.C."/>
        </authorList>
    </citation>
    <scope>NUCLEOTIDE SEQUENCE [LARGE SCALE GENOMIC DNA]</scope>
    <source>
        <strain evidence="3">SCPEA02</strain>
    </source>
</reference>
<dbReference type="SUPFAM" id="SSF55298">
    <property type="entry name" value="YjgF-like"/>
    <property type="match status" value="1"/>
</dbReference>
<name>A0ABX7NKW2_9BACT</name>
<gene>
    <name evidence="2" type="ORF">JY651_29810</name>
</gene>
<organism evidence="2 3">
    <name type="scientific">Pyxidicoccus parkwayensis</name>
    <dbReference type="NCBI Taxonomy" id="2813578"/>
    <lineage>
        <taxon>Bacteria</taxon>
        <taxon>Pseudomonadati</taxon>
        <taxon>Myxococcota</taxon>
        <taxon>Myxococcia</taxon>
        <taxon>Myxococcales</taxon>
        <taxon>Cystobacterineae</taxon>
        <taxon>Myxococcaceae</taxon>
        <taxon>Pyxidicoccus</taxon>
    </lineage>
</organism>
<evidence type="ECO:0000313" key="3">
    <source>
        <dbReference type="Proteomes" id="UP000662747"/>
    </source>
</evidence>
<dbReference type="CDD" id="cd00448">
    <property type="entry name" value="YjgF_YER057c_UK114_family"/>
    <property type="match status" value="1"/>
</dbReference>
<dbReference type="EMBL" id="CP071090">
    <property type="protein sequence ID" value="QSQ19502.1"/>
    <property type="molecule type" value="Genomic_DNA"/>
</dbReference>
<accession>A0ABX7NKW2</accession>
<dbReference type="RefSeq" id="WP_206721086.1">
    <property type="nucleotide sequence ID" value="NZ_CP071090.1"/>
</dbReference>